<organism evidence="2 3">
    <name type="scientific">Hypericibacter adhaerens</name>
    <dbReference type="NCBI Taxonomy" id="2602016"/>
    <lineage>
        <taxon>Bacteria</taxon>
        <taxon>Pseudomonadati</taxon>
        <taxon>Pseudomonadota</taxon>
        <taxon>Alphaproteobacteria</taxon>
        <taxon>Rhodospirillales</taxon>
        <taxon>Dongiaceae</taxon>
        <taxon>Hypericibacter</taxon>
    </lineage>
</organism>
<dbReference type="InterPro" id="IPR029058">
    <property type="entry name" value="AB_hydrolase_fold"/>
</dbReference>
<evidence type="ECO:0000259" key="1">
    <source>
        <dbReference type="Pfam" id="PF00561"/>
    </source>
</evidence>
<feature type="domain" description="AB hydrolase-1" evidence="1">
    <location>
        <begin position="30"/>
        <end position="155"/>
    </location>
</feature>
<dbReference type="PANTHER" id="PTHR43798">
    <property type="entry name" value="MONOACYLGLYCEROL LIPASE"/>
    <property type="match status" value="1"/>
</dbReference>
<evidence type="ECO:0000313" key="2">
    <source>
        <dbReference type="EMBL" id="QEX23455.1"/>
    </source>
</evidence>
<dbReference type="SUPFAM" id="SSF53474">
    <property type="entry name" value="alpha/beta-Hydrolases"/>
    <property type="match status" value="1"/>
</dbReference>
<dbReference type="Pfam" id="PF00561">
    <property type="entry name" value="Abhydrolase_1"/>
    <property type="match status" value="1"/>
</dbReference>
<dbReference type="Proteomes" id="UP000325797">
    <property type="component" value="Chromosome"/>
</dbReference>
<dbReference type="PANTHER" id="PTHR43798:SF33">
    <property type="entry name" value="HYDROLASE, PUTATIVE (AFU_ORTHOLOGUE AFUA_2G14860)-RELATED"/>
    <property type="match status" value="1"/>
</dbReference>
<dbReference type="InterPro" id="IPR050266">
    <property type="entry name" value="AB_hydrolase_sf"/>
</dbReference>
<proteinExistence type="predicted"/>
<dbReference type="RefSeq" id="WP_151118829.1">
    <property type="nucleotide sequence ID" value="NZ_CP042582.1"/>
</dbReference>
<keyword evidence="2" id="KW-0378">Hydrolase</keyword>
<dbReference type="AlphaFoldDB" id="A0A5J6N373"/>
<dbReference type="OrthoDB" id="9779853at2"/>
<dbReference type="InterPro" id="IPR000073">
    <property type="entry name" value="AB_hydrolase_1"/>
</dbReference>
<evidence type="ECO:0000313" key="3">
    <source>
        <dbReference type="Proteomes" id="UP000325797"/>
    </source>
</evidence>
<sequence length="273" mass="30623">MTIEFAEITAEGRELRLEYRWIARERAGAPLVVFLHEGLGSIAAWRDYPLALCEAGGFRGLVYSRPGYGRSTPRKREERWTLDYLHRQATEILPALLRAAGAGSERPWLFGHSDGGTIALLYAALRPEALAGAVVVAPHYFVEEKALVGIARAKTAYETTDFHDRLAVYHVDPDSAFYGWCDAWLSPEFRNWNIEAELGCIRCPLLAIQGHEDEYATMQQIDGIKAQAPQTELVKIPNCRHSPHRDQPAILTQATVDFIRRQDRRAAAPATAR</sequence>
<dbReference type="Gene3D" id="3.40.50.1820">
    <property type="entry name" value="alpha/beta hydrolase"/>
    <property type="match status" value="1"/>
</dbReference>
<reference evidence="2 3" key="1">
    <citation type="submission" date="2019-08" db="EMBL/GenBank/DDBJ databases">
        <title>Hyperibacter terrae gen. nov., sp. nov. and Hyperibacter viscosus sp. nov., two new members in the family Rhodospirillaceae isolated from the rhizosphere of Hypericum perforatum.</title>
        <authorList>
            <person name="Noviana Z."/>
        </authorList>
    </citation>
    <scope>NUCLEOTIDE SEQUENCE [LARGE SCALE GENOMIC DNA]</scope>
    <source>
        <strain evidence="2 3">R5959</strain>
    </source>
</reference>
<dbReference type="GO" id="GO:0016020">
    <property type="term" value="C:membrane"/>
    <property type="evidence" value="ECO:0007669"/>
    <property type="project" value="TreeGrafter"/>
</dbReference>
<name>A0A5J6N373_9PROT</name>
<keyword evidence="3" id="KW-1185">Reference proteome</keyword>
<dbReference type="EMBL" id="CP042582">
    <property type="protein sequence ID" value="QEX23455.1"/>
    <property type="molecule type" value="Genomic_DNA"/>
</dbReference>
<dbReference type="GO" id="GO:0016787">
    <property type="term" value="F:hydrolase activity"/>
    <property type="evidence" value="ECO:0007669"/>
    <property type="project" value="UniProtKB-KW"/>
</dbReference>
<protein>
    <submittedName>
        <fullName evidence="2">Alpha/beta hydrolase</fullName>
    </submittedName>
</protein>
<accession>A0A5J6N373</accession>
<gene>
    <name evidence="2" type="ORF">FRZ61_33930</name>
</gene>
<dbReference type="KEGG" id="hadh:FRZ61_33930"/>